<protein>
    <recommendedName>
        <fullName evidence="2">UspA domain-containing protein</fullName>
    </recommendedName>
</protein>
<evidence type="ECO:0000256" key="1">
    <source>
        <dbReference type="SAM" id="MobiDB-lite"/>
    </source>
</evidence>
<accession>A0A6A6HDZ3</accession>
<dbReference type="CDD" id="cd23659">
    <property type="entry name" value="USP_At3g01520-like"/>
    <property type="match status" value="1"/>
</dbReference>
<name>A0A6A6HDZ3_VIRVR</name>
<dbReference type="Proteomes" id="UP000800092">
    <property type="component" value="Unassembled WGS sequence"/>
</dbReference>
<feature type="domain" description="UspA" evidence="2">
    <location>
        <begin position="135"/>
        <end position="272"/>
    </location>
</feature>
<dbReference type="Pfam" id="PF00582">
    <property type="entry name" value="Usp"/>
    <property type="match status" value="1"/>
</dbReference>
<feature type="compositionally biased region" description="Basic and acidic residues" evidence="1">
    <location>
        <begin position="285"/>
        <end position="298"/>
    </location>
</feature>
<dbReference type="PRINTS" id="PR01438">
    <property type="entry name" value="UNVRSLSTRESS"/>
</dbReference>
<reference evidence="3" key="1">
    <citation type="journal article" date="2020" name="Stud. Mycol.">
        <title>101 Dothideomycetes genomes: a test case for predicting lifestyles and emergence of pathogens.</title>
        <authorList>
            <person name="Haridas S."/>
            <person name="Albert R."/>
            <person name="Binder M."/>
            <person name="Bloem J."/>
            <person name="Labutti K."/>
            <person name="Salamov A."/>
            <person name="Andreopoulos B."/>
            <person name="Baker S."/>
            <person name="Barry K."/>
            <person name="Bills G."/>
            <person name="Bluhm B."/>
            <person name="Cannon C."/>
            <person name="Castanera R."/>
            <person name="Culley D."/>
            <person name="Daum C."/>
            <person name="Ezra D."/>
            <person name="Gonzalez J."/>
            <person name="Henrissat B."/>
            <person name="Kuo A."/>
            <person name="Liang C."/>
            <person name="Lipzen A."/>
            <person name="Lutzoni F."/>
            <person name="Magnuson J."/>
            <person name="Mondo S."/>
            <person name="Nolan M."/>
            <person name="Ohm R."/>
            <person name="Pangilinan J."/>
            <person name="Park H.-J."/>
            <person name="Ramirez L."/>
            <person name="Alfaro M."/>
            <person name="Sun H."/>
            <person name="Tritt A."/>
            <person name="Yoshinaga Y."/>
            <person name="Zwiers L.-H."/>
            <person name="Turgeon B."/>
            <person name="Goodwin S."/>
            <person name="Spatafora J."/>
            <person name="Crous P."/>
            <person name="Grigoriev I."/>
        </authorList>
    </citation>
    <scope>NUCLEOTIDE SEQUENCE</scope>
    <source>
        <strain evidence="3">Tuck. ex Michener</strain>
    </source>
</reference>
<feature type="region of interest" description="Disordered" evidence="1">
    <location>
        <begin position="1"/>
        <end position="103"/>
    </location>
</feature>
<dbReference type="OrthoDB" id="843225at2759"/>
<feature type="compositionally biased region" description="Gly residues" evidence="1">
    <location>
        <begin position="302"/>
        <end position="313"/>
    </location>
</feature>
<gene>
    <name evidence="3" type="ORF">EV356DRAFT_498961</name>
</gene>
<evidence type="ECO:0000259" key="2">
    <source>
        <dbReference type="Pfam" id="PF00582"/>
    </source>
</evidence>
<evidence type="ECO:0000313" key="4">
    <source>
        <dbReference type="Proteomes" id="UP000800092"/>
    </source>
</evidence>
<feature type="region of interest" description="Disordered" evidence="1">
    <location>
        <begin position="367"/>
        <end position="505"/>
    </location>
</feature>
<dbReference type="AlphaFoldDB" id="A0A6A6HDZ3"/>
<keyword evidence="4" id="KW-1185">Reference proteome</keyword>
<feature type="compositionally biased region" description="Low complexity" evidence="1">
    <location>
        <begin position="1"/>
        <end position="18"/>
    </location>
</feature>
<dbReference type="Gene3D" id="3.40.50.620">
    <property type="entry name" value="HUPs"/>
    <property type="match status" value="1"/>
</dbReference>
<organism evidence="3 4">
    <name type="scientific">Viridothelium virens</name>
    <name type="common">Speckled blister lichen</name>
    <name type="synonym">Trypethelium virens</name>
    <dbReference type="NCBI Taxonomy" id="1048519"/>
    <lineage>
        <taxon>Eukaryota</taxon>
        <taxon>Fungi</taxon>
        <taxon>Dikarya</taxon>
        <taxon>Ascomycota</taxon>
        <taxon>Pezizomycotina</taxon>
        <taxon>Dothideomycetes</taxon>
        <taxon>Dothideomycetes incertae sedis</taxon>
        <taxon>Trypetheliales</taxon>
        <taxon>Trypetheliaceae</taxon>
        <taxon>Viridothelium</taxon>
    </lineage>
</organism>
<feature type="compositionally biased region" description="Polar residues" evidence="1">
    <location>
        <begin position="369"/>
        <end position="392"/>
    </location>
</feature>
<feature type="region of interest" description="Disordered" evidence="1">
    <location>
        <begin position="274"/>
        <end position="318"/>
    </location>
</feature>
<proteinExistence type="predicted"/>
<dbReference type="InterPro" id="IPR006016">
    <property type="entry name" value="UspA"/>
</dbReference>
<dbReference type="InterPro" id="IPR014729">
    <property type="entry name" value="Rossmann-like_a/b/a_fold"/>
</dbReference>
<sequence>MPRSPTPSASPRTTTPQPDSRHGRSKSSDARIGKTPIIFLPGQDNSDQDARRPSVQFASPSRSPAASPSPARQSPRRALSYQPSGRNGRRMSSPPPPPLFQPRVSFDTFDNKEASDFSLTLQSKHKDYEYSKRSRTFLCGTDTNDYSEFALEWLIDELVDDGDEIVCLRVVEKDSKFAGDSSIEEGRYRAEAEKMMSHIQGKNVDNKAVNIIMEFSVGKIQDTIQSMIRIYEPAILVVGTRGRSLGGFQGLLPGSVSKWCLQHSPVPVIVVRPSAKRDKKKRKRLQDPTRRGYKDILDRSSGGDGGGGSGGVGSSSTNALSSNLRHIVDASIGDDEHAVEATNAEQAAVLAAIGYNPSPEFEELAAEMQRTQSAGAKSDDGTNLSELSSPNDLKSPGVVMKSPELLNLESPALSEASSEGEEEDEEEEGGAMIEAVPGHVLLAQDEANAKAREEEKQGESVGRDAATEIKTEGEPAAETPELTENIKPERDKSPEGTEGHKADKE</sequence>
<feature type="compositionally biased region" description="Low complexity" evidence="1">
    <location>
        <begin position="58"/>
        <end position="92"/>
    </location>
</feature>
<feature type="compositionally biased region" description="Basic and acidic residues" evidence="1">
    <location>
        <begin position="484"/>
        <end position="505"/>
    </location>
</feature>
<feature type="compositionally biased region" description="Basic and acidic residues" evidence="1">
    <location>
        <begin position="447"/>
        <end position="473"/>
    </location>
</feature>
<dbReference type="InterPro" id="IPR006015">
    <property type="entry name" value="Universal_stress_UspA"/>
</dbReference>
<feature type="compositionally biased region" description="Low complexity" evidence="1">
    <location>
        <begin position="404"/>
        <end position="417"/>
    </location>
</feature>
<evidence type="ECO:0000313" key="3">
    <source>
        <dbReference type="EMBL" id="KAF2236111.1"/>
    </source>
</evidence>
<dbReference type="SUPFAM" id="SSF52402">
    <property type="entry name" value="Adenine nucleotide alpha hydrolases-like"/>
    <property type="match status" value="1"/>
</dbReference>
<dbReference type="PANTHER" id="PTHR47815:SF1">
    <property type="entry name" value="UNIVERSAL STRESS PROTEIN A FAMILY PROTEIN C25B2.10"/>
    <property type="match status" value="1"/>
</dbReference>
<dbReference type="PANTHER" id="PTHR47815">
    <property type="entry name" value="UNIVERSAL STRESS PROTEIN A FAMILY PROTEIN C25B2.10"/>
    <property type="match status" value="1"/>
</dbReference>
<feature type="compositionally biased region" description="Basic and acidic residues" evidence="1">
    <location>
        <begin position="19"/>
        <end position="32"/>
    </location>
</feature>
<dbReference type="EMBL" id="ML991787">
    <property type="protein sequence ID" value="KAF2236111.1"/>
    <property type="molecule type" value="Genomic_DNA"/>
</dbReference>
<feature type="compositionally biased region" description="Acidic residues" evidence="1">
    <location>
        <begin position="418"/>
        <end position="429"/>
    </location>
</feature>